<dbReference type="KEGG" id="mph:MLP_38790"/>
<dbReference type="InterPro" id="IPR029001">
    <property type="entry name" value="ITPase-like_fam"/>
</dbReference>
<dbReference type="SUPFAM" id="SSF52972">
    <property type="entry name" value="ITPase-like"/>
    <property type="match status" value="1"/>
</dbReference>
<name>F5XQ62_MICPN</name>
<dbReference type="HOGENOM" id="CLU_082080_0_1_11"/>
<evidence type="ECO:0000256" key="2">
    <source>
        <dbReference type="ARBA" id="ARBA00011738"/>
    </source>
</evidence>
<evidence type="ECO:0000256" key="8">
    <source>
        <dbReference type="ARBA" id="ARBA00051875"/>
    </source>
</evidence>
<keyword evidence="13" id="KW-1185">Reference proteome</keyword>
<protein>
    <recommendedName>
        <fullName evidence="10">dITP/XTP pyrophosphatase</fullName>
        <ecNumber evidence="10">3.6.1.66</ecNumber>
    </recommendedName>
    <alternativeName>
        <fullName evidence="10">Non-canonical purine NTP pyrophosphatase</fullName>
    </alternativeName>
    <alternativeName>
        <fullName evidence="10">Non-standard purine NTP pyrophosphatase</fullName>
    </alternativeName>
    <alternativeName>
        <fullName evidence="10">Nucleoside-triphosphate diphosphatase</fullName>
    </alternativeName>
    <alternativeName>
        <fullName evidence="10">Nucleoside-triphosphate pyrophosphatase</fullName>
        <shortName evidence="10">NTPase</shortName>
    </alternativeName>
</protein>
<accession>F5XQ62</accession>
<evidence type="ECO:0000313" key="13">
    <source>
        <dbReference type="Proteomes" id="UP000007947"/>
    </source>
</evidence>
<dbReference type="HAMAP" id="MF_01405">
    <property type="entry name" value="Non_canon_purine_NTPase"/>
    <property type="match status" value="1"/>
</dbReference>
<dbReference type="GO" id="GO:0036220">
    <property type="term" value="F:ITP diphosphatase activity"/>
    <property type="evidence" value="ECO:0007669"/>
    <property type="project" value="UniProtKB-UniRule"/>
</dbReference>
<comment type="function">
    <text evidence="10">Pyrophosphatase that catalyzes the hydrolysis of nucleoside triphosphates to their monophosphate derivatives, with a high preference for the non-canonical purine nucleotides XTP (xanthosine triphosphate), dITP (deoxyinosine triphosphate) and ITP. Seems to function as a house-cleaning enzyme that removes non-canonical purine nucleotides from the nucleotide pool, thus preventing their incorporation into DNA/RNA and avoiding chromosomal lesions.</text>
</comment>
<evidence type="ECO:0000256" key="5">
    <source>
        <dbReference type="ARBA" id="ARBA00022801"/>
    </source>
</evidence>
<gene>
    <name evidence="12" type="ordered locus">MLP_38790</name>
</gene>
<sequence length="234" mass="24727">MTTEPATVESTTVKPAATGSSAVEIVLATHNVKKLAELRRLVAAAGLDVIVLGLSDLPAYDEPAETETTFEGNALIKARAAVDRTGRIALADDSGLAVDRLNGMPGVRSARWAGSRATDADNNELLLRQLDDVPDPHRTARFVCAMALVTPDGEEVVRHGVVDGHLLTAPRGENGFGYDPLFVPDGYEQTTAELDPAAKDAISHRGRAVRAILVDLEDSLAGNARTGNAETRTP</sequence>
<feature type="binding site" evidence="10">
    <location>
        <begin position="29"/>
        <end position="34"/>
    </location>
    <ligand>
        <name>substrate</name>
    </ligand>
</feature>
<comment type="catalytic activity">
    <reaction evidence="9 10">
        <text>XTP + H2O = XMP + diphosphate + H(+)</text>
        <dbReference type="Rhea" id="RHEA:28610"/>
        <dbReference type="ChEBI" id="CHEBI:15377"/>
        <dbReference type="ChEBI" id="CHEBI:15378"/>
        <dbReference type="ChEBI" id="CHEBI:33019"/>
        <dbReference type="ChEBI" id="CHEBI:57464"/>
        <dbReference type="ChEBI" id="CHEBI:61314"/>
        <dbReference type="EC" id="3.6.1.66"/>
    </reaction>
</comment>
<dbReference type="FunFam" id="3.90.950.10:FF:000001">
    <property type="entry name" value="dITP/XTP pyrophosphatase"/>
    <property type="match status" value="1"/>
</dbReference>
<dbReference type="CDD" id="cd00515">
    <property type="entry name" value="HAM1"/>
    <property type="match status" value="1"/>
</dbReference>
<dbReference type="eggNOG" id="COG0127">
    <property type="taxonomic scope" value="Bacteria"/>
</dbReference>
<dbReference type="InterPro" id="IPR020922">
    <property type="entry name" value="dITP/XTP_pyrophosphatase"/>
</dbReference>
<dbReference type="GO" id="GO:0046872">
    <property type="term" value="F:metal ion binding"/>
    <property type="evidence" value="ECO:0007669"/>
    <property type="project" value="UniProtKB-KW"/>
</dbReference>
<dbReference type="EMBL" id="AP012204">
    <property type="protein sequence ID" value="BAK36893.1"/>
    <property type="molecule type" value="Genomic_DNA"/>
</dbReference>
<dbReference type="STRING" id="1032480.MLP_38790"/>
<dbReference type="GO" id="GO:0017111">
    <property type="term" value="F:ribonucleoside triphosphate phosphatase activity"/>
    <property type="evidence" value="ECO:0007669"/>
    <property type="project" value="InterPro"/>
</dbReference>
<evidence type="ECO:0000256" key="3">
    <source>
        <dbReference type="ARBA" id="ARBA00022723"/>
    </source>
</evidence>
<comment type="cofactor">
    <cofactor evidence="10">
        <name>Mg(2+)</name>
        <dbReference type="ChEBI" id="CHEBI:18420"/>
    </cofactor>
    <text evidence="10">Binds 1 Mg(2+) ion per subunit.</text>
</comment>
<dbReference type="GO" id="GO:0036222">
    <property type="term" value="F:XTP diphosphatase activity"/>
    <property type="evidence" value="ECO:0007669"/>
    <property type="project" value="UniProtKB-UniRule"/>
</dbReference>
<evidence type="ECO:0000313" key="12">
    <source>
        <dbReference type="EMBL" id="BAK36893.1"/>
    </source>
</evidence>
<dbReference type="GO" id="GO:0000166">
    <property type="term" value="F:nucleotide binding"/>
    <property type="evidence" value="ECO:0007669"/>
    <property type="project" value="UniProtKB-KW"/>
</dbReference>
<keyword evidence="6 10" id="KW-0460">Magnesium</keyword>
<evidence type="ECO:0000256" key="6">
    <source>
        <dbReference type="ARBA" id="ARBA00022842"/>
    </source>
</evidence>
<keyword evidence="4 10" id="KW-0547">Nucleotide-binding</keyword>
<comment type="catalytic activity">
    <reaction evidence="8 10">
        <text>dITP + H2O = dIMP + diphosphate + H(+)</text>
        <dbReference type="Rhea" id="RHEA:28342"/>
        <dbReference type="ChEBI" id="CHEBI:15377"/>
        <dbReference type="ChEBI" id="CHEBI:15378"/>
        <dbReference type="ChEBI" id="CHEBI:33019"/>
        <dbReference type="ChEBI" id="CHEBI:61194"/>
        <dbReference type="ChEBI" id="CHEBI:61382"/>
        <dbReference type="EC" id="3.6.1.66"/>
    </reaction>
</comment>
<feature type="binding site" evidence="10">
    <location>
        <position position="93"/>
    </location>
    <ligand>
        <name>Mg(2+)</name>
        <dbReference type="ChEBI" id="CHEBI:18420"/>
    </ligand>
</feature>
<comment type="subunit">
    <text evidence="2 10">Homodimer.</text>
</comment>
<reference evidence="12 13" key="1">
    <citation type="submission" date="2011-05" db="EMBL/GenBank/DDBJ databases">
        <title>Whole genome sequence of Microlunatus phosphovorus NM-1.</title>
        <authorList>
            <person name="Hosoyama A."/>
            <person name="Sasaki K."/>
            <person name="Harada T."/>
            <person name="Igarashi R."/>
            <person name="Kawakoshi A."/>
            <person name="Sasagawa M."/>
            <person name="Fukada J."/>
            <person name="Nakamura S."/>
            <person name="Katano Y."/>
            <person name="Hanada S."/>
            <person name="Kamagata Y."/>
            <person name="Nakamura N."/>
            <person name="Yamazaki S."/>
            <person name="Fujita N."/>
        </authorList>
    </citation>
    <scope>NUCLEOTIDE SEQUENCE [LARGE SCALE GENOMIC DNA]</scope>
    <source>
        <strain evidence="13">ATCC 700054 / DSM 10555 / JCM 9379 / NBRC 101784 / NCIMB 13414 / VKM Ac-1990 / NM-1</strain>
    </source>
</reference>
<dbReference type="GO" id="GO:0009146">
    <property type="term" value="P:purine nucleoside triphosphate catabolic process"/>
    <property type="evidence" value="ECO:0007669"/>
    <property type="project" value="UniProtKB-UniRule"/>
</dbReference>
<feature type="binding site" evidence="10">
    <location>
        <begin position="204"/>
        <end position="205"/>
    </location>
    <ligand>
        <name>substrate</name>
    </ligand>
</feature>
<comment type="similarity">
    <text evidence="1 10 11">Belongs to the HAM1 NTPase family.</text>
</comment>
<dbReference type="EC" id="3.6.1.66" evidence="10"/>
<comment type="caution">
    <text evidence="10">Lacks conserved residue(s) required for the propagation of feature annotation.</text>
</comment>
<evidence type="ECO:0000256" key="4">
    <source>
        <dbReference type="ARBA" id="ARBA00022741"/>
    </source>
</evidence>
<evidence type="ECO:0000256" key="10">
    <source>
        <dbReference type="HAMAP-Rule" id="MF_01405"/>
    </source>
</evidence>
<dbReference type="RefSeq" id="WP_013864735.1">
    <property type="nucleotide sequence ID" value="NC_015635.1"/>
</dbReference>
<feature type="active site" description="Proton acceptor" evidence="10">
    <location>
        <position position="93"/>
    </location>
</feature>
<evidence type="ECO:0000256" key="1">
    <source>
        <dbReference type="ARBA" id="ARBA00008023"/>
    </source>
</evidence>
<dbReference type="GO" id="GO:0035870">
    <property type="term" value="F:dITP diphosphatase activity"/>
    <property type="evidence" value="ECO:0007669"/>
    <property type="project" value="UniProtKB-UniRule"/>
</dbReference>
<dbReference type="Pfam" id="PF01725">
    <property type="entry name" value="Ham1p_like"/>
    <property type="match status" value="1"/>
</dbReference>
<dbReference type="Gene3D" id="3.90.950.10">
    <property type="match status" value="1"/>
</dbReference>
<dbReference type="GO" id="GO:0009117">
    <property type="term" value="P:nucleotide metabolic process"/>
    <property type="evidence" value="ECO:0007669"/>
    <property type="project" value="UniProtKB-KW"/>
</dbReference>
<proteinExistence type="inferred from homology"/>
<keyword evidence="5 10" id="KW-0378">Hydrolase</keyword>
<dbReference type="Proteomes" id="UP000007947">
    <property type="component" value="Chromosome"/>
</dbReference>
<evidence type="ECO:0000256" key="9">
    <source>
        <dbReference type="ARBA" id="ARBA00052017"/>
    </source>
</evidence>
<dbReference type="PANTHER" id="PTHR11067">
    <property type="entry name" value="INOSINE TRIPHOSPHATE PYROPHOSPHATASE/HAM1 PROTEIN"/>
    <property type="match status" value="1"/>
</dbReference>
<dbReference type="InterPro" id="IPR002637">
    <property type="entry name" value="RdgB/HAM1"/>
</dbReference>
<dbReference type="OrthoDB" id="9807456at2"/>
<feature type="binding site" evidence="10">
    <location>
        <begin position="176"/>
        <end position="179"/>
    </location>
    <ligand>
        <name>substrate</name>
    </ligand>
</feature>
<comment type="catalytic activity">
    <reaction evidence="10">
        <text>ITP + H2O = IMP + diphosphate + H(+)</text>
        <dbReference type="Rhea" id="RHEA:29399"/>
        <dbReference type="ChEBI" id="CHEBI:15377"/>
        <dbReference type="ChEBI" id="CHEBI:15378"/>
        <dbReference type="ChEBI" id="CHEBI:33019"/>
        <dbReference type="ChEBI" id="CHEBI:58053"/>
        <dbReference type="ChEBI" id="CHEBI:61402"/>
        <dbReference type="EC" id="3.6.1.66"/>
    </reaction>
</comment>
<evidence type="ECO:0000256" key="7">
    <source>
        <dbReference type="ARBA" id="ARBA00023080"/>
    </source>
</evidence>
<dbReference type="AlphaFoldDB" id="F5XQ62"/>
<feature type="binding site" evidence="10">
    <location>
        <position position="199"/>
    </location>
    <ligand>
        <name>substrate</name>
    </ligand>
</feature>
<organism evidence="12 13">
    <name type="scientific">Microlunatus phosphovorus (strain ATCC 700054 / DSM 10555 / JCM 9379 / NBRC 101784 / NCIMB 13414 / VKM Ac-1990 / NM-1)</name>
    <dbReference type="NCBI Taxonomy" id="1032480"/>
    <lineage>
        <taxon>Bacteria</taxon>
        <taxon>Bacillati</taxon>
        <taxon>Actinomycetota</taxon>
        <taxon>Actinomycetes</taxon>
        <taxon>Propionibacteriales</taxon>
        <taxon>Propionibacteriaceae</taxon>
        <taxon>Microlunatus</taxon>
    </lineage>
</organism>
<keyword evidence="7 10" id="KW-0546">Nucleotide metabolism</keyword>
<feature type="binding site" evidence="10">
    <location>
        <position position="94"/>
    </location>
    <ligand>
        <name>substrate</name>
    </ligand>
</feature>
<dbReference type="NCBIfam" id="TIGR00042">
    <property type="entry name" value="RdgB/HAM1 family non-canonical purine NTP pyrophosphatase"/>
    <property type="match status" value="1"/>
</dbReference>
<dbReference type="GO" id="GO:0005829">
    <property type="term" value="C:cytosol"/>
    <property type="evidence" value="ECO:0007669"/>
    <property type="project" value="TreeGrafter"/>
</dbReference>
<dbReference type="PANTHER" id="PTHR11067:SF9">
    <property type="entry name" value="INOSINE TRIPHOSPHATE PYROPHOSPHATASE"/>
    <property type="match status" value="1"/>
</dbReference>
<evidence type="ECO:0000256" key="11">
    <source>
        <dbReference type="RuleBase" id="RU003781"/>
    </source>
</evidence>
<keyword evidence="3 10" id="KW-0479">Metal-binding</keyword>